<dbReference type="EMBL" id="MCBT01000001">
    <property type="protein sequence ID" value="OEG75912.1"/>
    <property type="molecule type" value="Genomic_DNA"/>
</dbReference>
<dbReference type="RefSeq" id="WP_069670015.1">
    <property type="nucleotide sequence ID" value="NZ_BPEU01000015.1"/>
</dbReference>
<dbReference type="InterPro" id="IPR011008">
    <property type="entry name" value="Dimeric_a/b-barrel"/>
</dbReference>
<keyword evidence="2" id="KW-0503">Monooxygenase</keyword>
<dbReference type="Proteomes" id="UP000095230">
    <property type="component" value="Unassembled WGS sequence"/>
</dbReference>
<dbReference type="Gene3D" id="3.30.70.100">
    <property type="match status" value="1"/>
</dbReference>
<comment type="caution">
    <text evidence="2">The sequence shown here is derived from an EMBL/GenBank/DDBJ whole genome shotgun (WGS) entry which is preliminary data.</text>
</comment>
<evidence type="ECO:0000313" key="4">
    <source>
        <dbReference type="Proteomes" id="UP000773469"/>
    </source>
</evidence>
<dbReference type="OrthoDB" id="9797060at2"/>
<dbReference type="PANTHER" id="PTHR37811:SF2">
    <property type="entry name" value="ABM DOMAIN-CONTAINING PROTEIN"/>
    <property type="match status" value="1"/>
</dbReference>
<dbReference type="Proteomes" id="UP000773469">
    <property type="component" value="Unassembled WGS sequence"/>
</dbReference>
<dbReference type="GO" id="GO:0004497">
    <property type="term" value="F:monooxygenase activity"/>
    <property type="evidence" value="ECO:0007669"/>
    <property type="project" value="UniProtKB-KW"/>
</dbReference>
<accession>A0A1E5IZA5</accession>
<sequence>MYAVIFRAKVANQDEAYSAMAVKMRQLAFEQYRCIDFVAVTEGDEEIAISYWHSEADILAWKQDCQHQVAQHSGQHKWYQSYQVQIVEVKRSYSSAV</sequence>
<dbReference type="EMBL" id="BPEU01000015">
    <property type="protein sequence ID" value="GIU41547.1"/>
    <property type="molecule type" value="Genomic_DNA"/>
</dbReference>
<evidence type="ECO:0000313" key="2">
    <source>
        <dbReference type="EMBL" id="OEG75912.1"/>
    </source>
</evidence>
<reference evidence="1 4" key="2">
    <citation type="submission" date="2021-05" db="EMBL/GenBank/DDBJ databases">
        <title>Molecular characterization for Shewanella algae harboring chromosomal blaOXA-55-like strains isolated from clinical and environment sample.</title>
        <authorList>
            <person name="Ohama Y."/>
            <person name="Aoki K."/>
            <person name="Harada S."/>
            <person name="Moriya K."/>
            <person name="Ishii Y."/>
            <person name="Tateda K."/>
        </authorList>
    </citation>
    <scope>NUCLEOTIDE SEQUENCE [LARGE SCALE GENOMIC DNA]</scope>
    <source>
        <strain evidence="1 4">MBTL60-118</strain>
    </source>
</reference>
<reference evidence="2 3" key="1">
    <citation type="submission" date="2016-07" db="EMBL/GenBank/DDBJ databases">
        <title>Whole-genome of two Shewanella species isolated from a digestive organ of sea cucumber Apostichopus japonicus Selenka 1867.</title>
        <authorList>
            <person name="Hong H.-H."/>
            <person name="Choi H."/>
            <person name="Cheon S."/>
            <person name="Oh J.-S."/>
            <person name="Lee H.-G."/>
            <person name="Park C."/>
        </authorList>
    </citation>
    <scope>NUCLEOTIDE SEQUENCE [LARGE SCALE GENOMIC DNA]</scope>
    <source>
        <strain evidence="2 3">CSB03KR</strain>
    </source>
</reference>
<evidence type="ECO:0000313" key="1">
    <source>
        <dbReference type="EMBL" id="GIU41547.1"/>
    </source>
</evidence>
<dbReference type="AlphaFoldDB" id="A0A1E5IZA5"/>
<dbReference type="SUPFAM" id="SSF54909">
    <property type="entry name" value="Dimeric alpha+beta barrel"/>
    <property type="match status" value="1"/>
</dbReference>
<evidence type="ECO:0000313" key="3">
    <source>
        <dbReference type="Proteomes" id="UP000095230"/>
    </source>
</evidence>
<keyword evidence="4" id="KW-1185">Reference proteome</keyword>
<protein>
    <submittedName>
        <fullName evidence="2">Antibiotic biosynthesis monooxygenase</fullName>
    </submittedName>
</protein>
<dbReference type="STRING" id="23.BEL05_17005"/>
<organism evidence="2 3">
    <name type="scientific">Shewanella colwelliana</name>
    <name type="common">Alteromonas colwelliana</name>
    <dbReference type="NCBI Taxonomy" id="23"/>
    <lineage>
        <taxon>Bacteria</taxon>
        <taxon>Pseudomonadati</taxon>
        <taxon>Pseudomonadota</taxon>
        <taxon>Gammaproteobacteria</taxon>
        <taxon>Alteromonadales</taxon>
        <taxon>Shewanellaceae</taxon>
        <taxon>Shewanella</taxon>
    </lineage>
</organism>
<name>A0A1E5IZA5_SHECO</name>
<keyword evidence="2" id="KW-0560">Oxidoreductase</keyword>
<proteinExistence type="predicted"/>
<dbReference type="PANTHER" id="PTHR37811">
    <property type="entry name" value="BLL5343 PROTEIN"/>
    <property type="match status" value="1"/>
</dbReference>
<gene>
    <name evidence="2" type="ORF">BEL05_17005</name>
    <name evidence="1" type="ORF">TUM3794_22810</name>
</gene>
<dbReference type="InterPro" id="IPR052936">
    <property type="entry name" value="Jasmonate_Hydroxylase-like"/>
</dbReference>